<name>A0ABS2N5H2_9BACI</name>
<keyword evidence="4" id="KW-1185">Reference proteome</keyword>
<feature type="transmembrane region" description="Helical" evidence="1">
    <location>
        <begin position="12"/>
        <end position="30"/>
    </location>
</feature>
<protein>
    <submittedName>
        <fullName evidence="3">Pimeloyl-ACP methyl ester carboxylesterase</fullName>
    </submittedName>
</protein>
<evidence type="ECO:0000259" key="2">
    <source>
        <dbReference type="Pfam" id="PF00561"/>
    </source>
</evidence>
<dbReference type="Pfam" id="PF00561">
    <property type="entry name" value="Abhydrolase_1"/>
    <property type="match status" value="1"/>
</dbReference>
<organism evidence="3 4">
    <name type="scientific">Aquibacillus albus</name>
    <dbReference type="NCBI Taxonomy" id="1168171"/>
    <lineage>
        <taxon>Bacteria</taxon>
        <taxon>Bacillati</taxon>
        <taxon>Bacillota</taxon>
        <taxon>Bacilli</taxon>
        <taxon>Bacillales</taxon>
        <taxon>Bacillaceae</taxon>
        <taxon>Aquibacillus</taxon>
    </lineage>
</organism>
<dbReference type="InterPro" id="IPR050266">
    <property type="entry name" value="AB_hydrolase_sf"/>
</dbReference>
<dbReference type="RefSeq" id="WP_204502026.1">
    <property type="nucleotide sequence ID" value="NZ_JAFBDR010000031.1"/>
</dbReference>
<dbReference type="InterPro" id="IPR000073">
    <property type="entry name" value="AB_hydrolase_1"/>
</dbReference>
<reference evidence="3 4" key="1">
    <citation type="submission" date="2021-01" db="EMBL/GenBank/DDBJ databases">
        <title>Genomic Encyclopedia of Type Strains, Phase IV (KMG-IV): sequencing the most valuable type-strain genomes for metagenomic binning, comparative biology and taxonomic classification.</title>
        <authorList>
            <person name="Goeker M."/>
        </authorList>
    </citation>
    <scope>NUCLEOTIDE SEQUENCE [LARGE SCALE GENOMIC DNA]</scope>
    <source>
        <strain evidence="3 4">DSM 23711</strain>
    </source>
</reference>
<evidence type="ECO:0000256" key="1">
    <source>
        <dbReference type="SAM" id="Phobius"/>
    </source>
</evidence>
<evidence type="ECO:0000313" key="4">
    <source>
        <dbReference type="Proteomes" id="UP001296943"/>
    </source>
</evidence>
<dbReference type="EMBL" id="JAFBDR010000031">
    <property type="protein sequence ID" value="MBM7573381.1"/>
    <property type="molecule type" value="Genomic_DNA"/>
</dbReference>
<feature type="domain" description="AB hydrolase-1" evidence="2">
    <location>
        <begin position="16"/>
        <end position="119"/>
    </location>
</feature>
<dbReference type="SUPFAM" id="SSF53474">
    <property type="entry name" value="alpha/beta-Hydrolases"/>
    <property type="match status" value="1"/>
</dbReference>
<sequence>MLEYKIHSKDAAKGYVVLLHGLGGSSAIFYKQMKQYQQHFNVITLHLPGHGNSPSVSNYTGFSFSIVAGEVIKTLDYLKIKHAHFVGISLGSVIIHYILKERPKIVKSATLAGAMTRFNLFSNVLYTLGKLIKSITPHVWIYNLFAYMIMPKSNHKKSRSIFIKEAKKMRREDFIGWFDAINDLKESYLQVQTRAKGIPKLYVSGNQDHLFIDSLKKDIKQDEDAHMRIIENCGHVCNLDGFQQFNKISLEFLKLQEKAVRKIS</sequence>
<feature type="transmembrane region" description="Helical" evidence="1">
    <location>
        <begin position="131"/>
        <end position="150"/>
    </location>
</feature>
<dbReference type="PANTHER" id="PTHR43798:SF5">
    <property type="entry name" value="MONOACYLGLYCEROL LIPASE ABHD6"/>
    <property type="match status" value="1"/>
</dbReference>
<keyword evidence="1" id="KW-0812">Transmembrane</keyword>
<keyword evidence="1" id="KW-0472">Membrane</keyword>
<accession>A0ABS2N5H2</accession>
<dbReference type="Proteomes" id="UP001296943">
    <property type="component" value="Unassembled WGS sequence"/>
</dbReference>
<feature type="transmembrane region" description="Helical" evidence="1">
    <location>
        <begin position="82"/>
        <end position="99"/>
    </location>
</feature>
<comment type="caution">
    <text evidence="3">The sequence shown here is derived from an EMBL/GenBank/DDBJ whole genome shotgun (WGS) entry which is preliminary data.</text>
</comment>
<keyword evidence="1" id="KW-1133">Transmembrane helix</keyword>
<gene>
    <name evidence="3" type="ORF">JOC48_003943</name>
</gene>
<dbReference type="Gene3D" id="3.40.50.1820">
    <property type="entry name" value="alpha/beta hydrolase"/>
    <property type="match status" value="1"/>
</dbReference>
<evidence type="ECO:0000313" key="3">
    <source>
        <dbReference type="EMBL" id="MBM7573381.1"/>
    </source>
</evidence>
<dbReference type="PANTHER" id="PTHR43798">
    <property type="entry name" value="MONOACYLGLYCEROL LIPASE"/>
    <property type="match status" value="1"/>
</dbReference>
<dbReference type="InterPro" id="IPR029058">
    <property type="entry name" value="AB_hydrolase_fold"/>
</dbReference>
<proteinExistence type="predicted"/>